<proteinExistence type="predicted"/>
<dbReference type="InterPro" id="IPR051533">
    <property type="entry name" value="WaaL-like"/>
</dbReference>
<keyword evidence="4 5" id="KW-0472">Membrane</keyword>
<feature type="transmembrane region" description="Helical" evidence="5">
    <location>
        <begin position="215"/>
        <end position="233"/>
    </location>
</feature>
<dbReference type="PANTHER" id="PTHR37422">
    <property type="entry name" value="TEICHURONIC ACID BIOSYNTHESIS PROTEIN TUAE"/>
    <property type="match status" value="1"/>
</dbReference>
<feature type="transmembrane region" description="Helical" evidence="5">
    <location>
        <begin position="379"/>
        <end position="398"/>
    </location>
</feature>
<evidence type="ECO:0000256" key="4">
    <source>
        <dbReference type="ARBA" id="ARBA00023136"/>
    </source>
</evidence>
<evidence type="ECO:0000256" key="1">
    <source>
        <dbReference type="ARBA" id="ARBA00004141"/>
    </source>
</evidence>
<comment type="subcellular location">
    <subcellularLocation>
        <location evidence="1">Membrane</location>
        <topology evidence="1">Multi-pass membrane protein</topology>
    </subcellularLocation>
</comment>
<dbReference type="PANTHER" id="PTHR37422:SF17">
    <property type="entry name" value="O-ANTIGEN LIGASE"/>
    <property type="match status" value="1"/>
</dbReference>
<dbReference type="GO" id="GO:0016874">
    <property type="term" value="F:ligase activity"/>
    <property type="evidence" value="ECO:0007669"/>
    <property type="project" value="UniProtKB-KW"/>
</dbReference>
<dbReference type="RefSeq" id="WP_055265360.1">
    <property type="nucleotide sequence ID" value="NZ_CABIXQ010000009.1"/>
</dbReference>
<feature type="domain" description="O-antigen ligase-related" evidence="6">
    <location>
        <begin position="201"/>
        <end position="353"/>
    </location>
</feature>
<name>A0A174F6Y5_9CLOT</name>
<feature type="transmembrane region" description="Helical" evidence="5">
    <location>
        <begin position="346"/>
        <end position="367"/>
    </location>
</feature>
<keyword evidence="7" id="KW-0436">Ligase</keyword>
<evidence type="ECO:0000313" key="8">
    <source>
        <dbReference type="Proteomes" id="UP000095594"/>
    </source>
</evidence>
<keyword evidence="3 5" id="KW-1133">Transmembrane helix</keyword>
<evidence type="ECO:0000256" key="3">
    <source>
        <dbReference type="ARBA" id="ARBA00022989"/>
    </source>
</evidence>
<feature type="transmembrane region" description="Helical" evidence="5">
    <location>
        <begin position="84"/>
        <end position="105"/>
    </location>
</feature>
<evidence type="ECO:0000256" key="2">
    <source>
        <dbReference type="ARBA" id="ARBA00022692"/>
    </source>
</evidence>
<feature type="transmembrane region" description="Helical" evidence="5">
    <location>
        <begin position="404"/>
        <end position="421"/>
    </location>
</feature>
<accession>A0A174F6Y5</accession>
<dbReference type="OrthoDB" id="2026041at2"/>
<protein>
    <submittedName>
        <fullName evidence="7">Lipid A core-O-antigen ligase and related enzymes</fullName>
    </submittedName>
</protein>
<feature type="transmembrane region" description="Helical" evidence="5">
    <location>
        <begin position="7"/>
        <end position="23"/>
    </location>
</feature>
<evidence type="ECO:0000313" key="7">
    <source>
        <dbReference type="EMBL" id="CUO43905.1"/>
    </source>
</evidence>
<dbReference type="EMBL" id="CYZX01000009">
    <property type="protein sequence ID" value="CUO43905.1"/>
    <property type="molecule type" value="Genomic_DNA"/>
</dbReference>
<reference evidence="7 8" key="1">
    <citation type="submission" date="2015-09" db="EMBL/GenBank/DDBJ databases">
        <authorList>
            <consortium name="Pathogen Informatics"/>
        </authorList>
    </citation>
    <scope>NUCLEOTIDE SEQUENCE [LARGE SCALE GENOMIC DNA]</scope>
    <source>
        <strain evidence="7 8">2789STDY5834856</strain>
    </source>
</reference>
<gene>
    <name evidence="7" type="ORF">ERS852471_01564</name>
</gene>
<evidence type="ECO:0000259" key="6">
    <source>
        <dbReference type="Pfam" id="PF04932"/>
    </source>
</evidence>
<organism evidence="7 8">
    <name type="scientific">Clostridium disporicum</name>
    <dbReference type="NCBI Taxonomy" id="84024"/>
    <lineage>
        <taxon>Bacteria</taxon>
        <taxon>Bacillati</taxon>
        <taxon>Bacillota</taxon>
        <taxon>Clostridia</taxon>
        <taxon>Eubacteriales</taxon>
        <taxon>Clostridiaceae</taxon>
        <taxon>Clostridium</taxon>
    </lineage>
</organism>
<feature type="transmembrane region" description="Helical" evidence="5">
    <location>
        <begin position="117"/>
        <end position="136"/>
    </location>
</feature>
<dbReference type="AlphaFoldDB" id="A0A174F6Y5"/>
<feature type="transmembrane region" description="Helical" evidence="5">
    <location>
        <begin position="245"/>
        <end position="263"/>
    </location>
</feature>
<keyword evidence="2 5" id="KW-0812">Transmembrane</keyword>
<dbReference type="Proteomes" id="UP000095594">
    <property type="component" value="Unassembled WGS sequence"/>
</dbReference>
<feature type="transmembrane region" description="Helical" evidence="5">
    <location>
        <begin position="29"/>
        <end position="46"/>
    </location>
</feature>
<dbReference type="Pfam" id="PF04932">
    <property type="entry name" value="Wzy_C"/>
    <property type="match status" value="1"/>
</dbReference>
<dbReference type="InterPro" id="IPR007016">
    <property type="entry name" value="O-antigen_ligase-rel_domated"/>
</dbReference>
<feature type="transmembrane region" description="Helical" evidence="5">
    <location>
        <begin position="58"/>
        <end position="78"/>
    </location>
</feature>
<feature type="transmembrane region" description="Helical" evidence="5">
    <location>
        <begin position="170"/>
        <end position="186"/>
    </location>
</feature>
<sequence>MKSKEKLLAIIISILLFLMMFAPANLMRVKIAITIVLFFISLYYVFLKRYEIKINKKVFWWFVIYIGMSIVSMSISFINGNPGATNFLVVNIIGPCIFFAFIMSVSNSIYYNLINKIIIYTTIIIGVYNLVYFFIINDIFPFINPEIFPFIKANVGGINLGFTKITTENLSYLMFLFPYVFTLFFIEENKKIKNIALTASLLSILSAIISARTIFLLIIGISPILVILYGYLGNIPNCKIIAKRVLAICIIGTLLLAILLSIMKIDISKIADKIVSSFRVEQVADENGNIDPGAKIRVEQLEDLIYTWKQKPILGWGDGANALNVIRSDVEGMYELSYFALLMQRGIIGLIIYASQFFWIIIIAIRIIKIDKKNRNDMYCSLVGLTCMLIANATNPYLYSFDRLFIIFYPLLIINKSYLFLESEDELYSIKTIYKLLGK</sequence>
<evidence type="ECO:0000256" key="5">
    <source>
        <dbReference type="SAM" id="Phobius"/>
    </source>
</evidence>